<reference evidence="3 4" key="1">
    <citation type="submission" date="2017-10" db="EMBL/GenBank/DDBJ databases">
        <title>Integration of genomic and chemical information greatly accelerates assignment of the full stereostructure of myelolactone, a potent inhibitor of myeloma from a marine-derived Micromonospora.</title>
        <authorList>
            <person name="Kim M.C."/>
            <person name="Machado H."/>
            <person name="Jensen P.R."/>
            <person name="Fenical W."/>
        </authorList>
    </citation>
    <scope>NUCLEOTIDE SEQUENCE [LARGE SCALE GENOMIC DNA]</scope>
    <source>
        <strain evidence="3 4">CNY-010</strain>
    </source>
</reference>
<dbReference type="Proteomes" id="UP000267804">
    <property type="component" value="Chromosome"/>
</dbReference>
<dbReference type="SUPFAM" id="SSF47336">
    <property type="entry name" value="ACP-like"/>
    <property type="match status" value="1"/>
</dbReference>
<protein>
    <submittedName>
        <fullName evidence="3">Thioester reductase</fullName>
    </submittedName>
</protein>
<dbReference type="Gene3D" id="3.40.50.12780">
    <property type="entry name" value="N-terminal domain of ligase-like"/>
    <property type="match status" value="1"/>
</dbReference>
<feature type="region of interest" description="Disordered" evidence="1">
    <location>
        <begin position="121"/>
        <end position="179"/>
    </location>
</feature>
<dbReference type="InterPro" id="IPR009081">
    <property type="entry name" value="PP-bd_ACP"/>
</dbReference>
<dbReference type="InterPro" id="IPR000873">
    <property type="entry name" value="AMP-dep_synth/lig_dom"/>
</dbReference>
<dbReference type="AlphaFoldDB" id="A0A386WHV5"/>
<name>A0A386WHV5_9ACTN</name>
<feature type="domain" description="Carrier" evidence="2">
    <location>
        <begin position="539"/>
        <end position="615"/>
    </location>
</feature>
<dbReference type="InterPro" id="IPR045851">
    <property type="entry name" value="AMP-bd_C_sf"/>
</dbReference>
<dbReference type="SUPFAM" id="SSF56801">
    <property type="entry name" value="Acetyl-CoA synthetase-like"/>
    <property type="match status" value="1"/>
</dbReference>
<dbReference type="GO" id="GO:0044550">
    <property type="term" value="P:secondary metabolite biosynthetic process"/>
    <property type="evidence" value="ECO:0007669"/>
    <property type="project" value="TreeGrafter"/>
</dbReference>
<dbReference type="GO" id="GO:0031177">
    <property type="term" value="F:phosphopantetheine binding"/>
    <property type="evidence" value="ECO:0007669"/>
    <property type="project" value="TreeGrafter"/>
</dbReference>
<dbReference type="InterPro" id="IPR010071">
    <property type="entry name" value="AA_adenyl_dom"/>
</dbReference>
<evidence type="ECO:0000313" key="4">
    <source>
        <dbReference type="Proteomes" id="UP000267804"/>
    </source>
</evidence>
<gene>
    <name evidence="3" type="ORF">CSH63_06220</name>
</gene>
<feature type="compositionally biased region" description="Acidic residues" evidence="1">
    <location>
        <begin position="127"/>
        <end position="146"/>
    </location>
</feature>
<dbReference type="InterPro" id="IPR042099">
    <property type="entry name" value="ANL_N_sf"/>
</dbReference>
<organism evidence="3 4">
    <name type="scientific">Micromonospora tulbaghiae</name>
    <dbReference type="NCBI Taxonomy" id="479978"/>
    <lineage>
        <taxon>Bacteria</taxon>
        <taxon>Bacillati</taxon>
        <taxon>Actinomycetota</taxon>
        <taxon>Actinomycetes</taxon>
        <taxon>Micromonosporales</taxon>
        <taxon>Micromonosporaceae</taxon>
        <taxon>Micromonospora</taxon>
    </lineage>
</organism>
<dbReference type="GO" id="GO:0043041">
    <property type="term" value="P:amino acid activation for nonribosomal peptide biosynthetic process"/>
    <property type="evidence" value="ECO:0007669"/>
    <property type="project" value="TreeGrafter"/>
</dbReference>
<dbReference type="Gene3D" id="1.10.1200.10">
    <property type="entry name" value="ACP-like"/>
    <property type="match status" value="1"/>
</dbReference>
<dbReference type="Pfam" id="PF13193">
    <property type="entry name" value="AMP-binding_C"/>
    <property type="match status" value="1"/>
</dbReference>
<evidence type="ECO:0000259" key="2">
    <source>
        <dbReference type="PROSITE" id="PS50075"/>
    </source>
</evidence>
<dbReference type="PANTHER" id="PTHR45527:SF1">
    <property type="entry name" value="FATTY ACID SYNTHASE"/>
    <property type="match status" value="1"/>
</dbReference>
<dbReference type="RefSeq" id="WP_120569410.1">
    <property type="nucleotide sequence ID" value="NZ_CP024087.1"/>
</dbReference>
<dbReference type="CDD" id="cd17643">
    <property type="entry name" value="A_NRPS_Cytc1-like"/>
    <property type="match status" value="1"/>
</dbReference>
<dbReference type="KEGG" id="mtua:CSH63_06220"/>
<dbReference type="InterPro" id="IPR025110">
    <property type="entry name" value="AMP-bd_C"/>
</dbReference>
<evidence type="ECO:0000313" key="3">
    <source>
        <dbReference type="EMBL" id="AYF27030.1"/>
    </source>
</evidence>
<dbReference type="Pfam" id="PF00501">
    <property type="entry name" value="AMP-binding"/>
    <property type="match status" value="1"/>
</dbReference>
<dbReference type="PANTHER" id="PTHR45527">
    <property type="entry name" value="NONRIBOSOMAL PEPTIDE SYNTHETASE"/>
    <property type="match status" value="1"/>
</dbReference>
<dbReference type="InterPro" id="IPR020845">
    <property type="entry name" value="AMP-binding_CS"/>
</dbReference>
<dbReference type="InterPro" id="IPR036736">
    <property type="entry name" value="ACP-like_sf"/>
</dbReference>
<proteinExistence type="predicted"/>
<dbReference type="GO" id="GO:0005829">
    <property type="term" value="C:cytosol"/>
    <property type="evidence" value="ECO:0007669"/>
    <property type="project" value="TreeGrafter"/>
</dbReference>
<sequence length="622" mass="65737">MPVTDCLHTIFARRAAEQPHRIAVTCGDHRLSYSELDRLSGELAERLRGYGVRPGVHVGVCVDRSVDLVVSVLAVVKAGGAYVPVDAEHPAARVAAVLAGSRVPVTVAVTRTADSLAEWSGPVLWADDSEDDDAADDEDTDGEDPQGEVTAVEVAAAGGTAERAGGTGAVREPAAEAGPDDPAYVIHTSGSTGAPKGVEVTHRSVVALLEHGAGRFGFGSDDTWTLFHSIGFDFSVWELWGALLSGGRLVVVPGRVARTPALMLDLVRREQVTVLNQTPSAFRQFAAAYLADEGPDELRLVVFGGERLDVGVLAPWIARRGDDRPELVNMYGITEVTVHATARRIVAADLDRPSVSPIGRPLPGVRIELRDETGAVVPDGTPGELYVAGAGLARGYLHQPELTAERFVTSGGERWYRSGDRAVRTDGDLVYLGRVDRQLKVRGYRIEPGEVEAAVLAHPGVGTALVTAQDFGEGDVRLVAYVTPPPGADPDTLTEADLAATVADLPGYLRPSRFHVVADIPLTVQGKADVAVLDRLAEPAGDDAVSGVKAIADEVLRRDVPVDGDLFDLGATSLALTRIVAMVNDRFGIALTGAEMEEPTVGCLAEVVDASRRHHSLQQVGG</sequence>
<accession>A0A386WHV5</accession>
<dbReference type="PROSITE" id="PS50075">
    <property type="entry name" value="CARRIER"/>
    <property type="match status" value="1"/>
</dbReference>
<evidence type="ECO:0000256" key="1">
    <source>
        <dbReference type="SAM" id="MobiDB-lite"/>
    </source>
</evidence>
<feature type="compositionally biased region" description="Low complexity" evidence="1">
    <location>
        <begin position="147"/>
        <end position="179"/>
    </location>
</feature>
<dbReference type="EMBL" id="CP024087">
    <property type="protein sequence ID" value="AYF27030.1"/>
    <property type="molecule type" value="Genomic_DNA"/>
</dbReference>
<dbReference type="NCBIfam" id="TIGR01733">
    <property type="entry name" value="AA-adenyl-dom"/>
    <property type="match status" value="1"/>
</dbReference>
<dbReference type="Gene3D" id="3.30.300.30">
    <property type="match status" value="1"/>
</dbReference>
<dbReference type="Pfam" id="PF00550">
    <property type="entry name" value="PP-binding"/>
    <property type="match status" value="1"/>
</dbReference>
<dbReference type="PROSITE" id="PS00455">
    <property type="entry name" value="AMP_BINDING"/>
    <property type="match status" value="1"/>
</dbReference>